<organism evidence="4 5">
    <name type="scientific">Mytilus coruscus</name>
    <name type="common">Sea mussel</name>
    <dbReference type="NCBI Taxonomy" id="42192"/>
    <lineage>
        <taxon>Eukaryota</taxon>
        <taxon>Metazoa</taxon>
        <taxon>Spiralia</taxon>
        <taxon>Lophotrochozoa</taxon>
        <taxon>Mollusca</taxon>
        <taxon>Bivalvia</taxon>
        <taxon>Autobranchia</taxon>
        <taxon>Pteriomorphia</taxon>
        <taxon>Mytilida</taxon>
        <taxon>Mytiloidea</taxon>
        <taxon>Mytilidae</taxon>
        <taxon>Mytilinae</taxon>
        <taxon>Mytilus</taxon>
    </lineage>
</organism>
<gene>
    <name evidence="4" type="ORF">MCOR_42867</name>
</gene>
<dbReference type="InterPro" id="IPR036249">
    <property type="entry name" value="Thioredoxin-like_sf"/>
</dbReference>
<dbReference type="GO" id="GO:0004364">
    <property type="term" value="F:glutathione transferase activity"/>
    <property type="evidence" value="ECO:0007669"/>
    <property type="project" value="UniProtKB-EC"/>
</dbReference>
<dbReference type="SUPFAM" id="SSF52833">
    <property type="entry name" value="Thioredoxin-like"/>
    <property type="match status" value="1"/>
</dbReference>
<sequence>MLVCLCFRQKPEEIVVRTKMGNGQSGGAKGTPTLYIHGLSAPARAAWMTTKAAEIPVHLKYVDPFKGEHKTPEFAKINPDMTLPTLVDGNFSLWESRPVMQYLVSKFGGRHSYLYPKDLQKRAIVDRLLYYDLGSVYKTVTEYMYPQLFQGKPPDAEKEMAMRATFDYLNRLFDGGGHYMTGDNLTIADISMASNISLTEIKGYRLDAWPDLATWYQRMKAQPWWPECNKGLYEWKSV</sequence>
<dbReference type="SFLD" id="SFLDS00019">
    <property type="entry name" value="Glutathione_Transferase_(cytos"/>
    <property type="match status" value="1"/>
</dbReference>
<reference evidence="4 5" key="1">
    <citation type="submission" date="2020-06" db="EMBL/GenBank/DDBJ databases">
        <authorList>
            <person name="Li R."/>
            <person name="Bekaert M."/>
        </authorList>
    </citation>
    <scope>NUCLEOTIDE SEQUENCE [LARGE SCALE GENOMIC DNA]</scope>
    <source>
        <strain evidence="5">wild</strain>
    </source>
</reference>
<dbReference type="FunFam" id="1.20.1050.10:FF:000007">
    <property type="entry name" value="Glutathione S-transferase 1-1"/>
    <property type="match status" value="1"/>
</dbReference>
<dbReference type="PROSITE" id="PS50404">
    <property type="entry name" value="GST_NTER"/>
    <property type="match status" value="1"/>
</dbReference>
<dbReference type="Proteomes" id="UP000507470">
    <property type="component" value="Unassembled WGS sequence"/>
</dbReference>
<dbReference type="GO" id="GO:0006749">
    <property type="term" value="P:glutathione metabolic process"/>
    <property type="evidence" value="ECO:0007669"/>
    <property type="project" value="TreeGrafter"/>
</dbReference>
<dbReference type="Gene3D" id="1.20.1050.10">
    <property type="match status" value="1"/>
</dbReference>
<dbReference type="Pfam" id="PF13417">
    <property type="entry name" value="GST_N_3"/>
    <property type="match status" value="1"/>
</dbReference>
<evidence type="ECO:0000259" key="2">
    <source>
        <dbReference type="PROSITE" id="PS50404"/>
    </source>
</evidence>
<feature type="domain" description="GST N-terminal" evidence="2">
    <location>
        <begin position="30"/>
        <end position="111"/>
    </location>
</feature>
<dbReference type="AlphaFoldDB" id="A0A6J8DPF1"/>
<feature type="domain" description="GST C-terminal" evidence="3">
    <location>
        <begin position="118"/>
        <end position="238"/>
    </location>
</feature>
<dbReference type="OrthoDB" id="6094707at2759"/>
<dbReference type="EMBL" id="CACVKT020007645">
    <property type="protein sequence ID" value="CAC5409607.1"/>
    <property type="molecule type" value="Genomic_DNA"/>
</dbReference>
<evidence type="ECO:0000259" key="3">
    <source>
        <dbReference type="PROSITE" id="PS50405"/>
    </source>
</evidence>
<accession>A0A6J8DPF1</accession>
<dbReference type="InterPro" id="IPR010987">
    <property type="entry name" value="Glutathione-S-Trfase_C-like"/>
</dbReference>
<keyword evidence="5" id="KW-1185">Reference proteome</keyword>
<proteinExistence type="predicted"/>
<dbReference type="InterPro" id="IPR040079">
    <property type="entry name" value="Glutathione_S-Trfase"/>
</dbReference>
<name>A0A6J8DPF1_MYTCO</name>
<comment type="subunit">
    <text evidence="1">Homodimer.</text>
</comment>
<dbReference type="PROSITE" id="PS50405">
    <property type="entry name" value="GST_CTER"/>
    <property type="match status" value="1"/>
</dbReference>
<evidence type="ECO:0000256" key="1">
    <source>
        <dbReference type="ARBA" id="ARBA00011738"/>
    </source>
</evidence>
<dbReference type="Pfam" id="PF14497">
    <property type="entry name" value="GST_C_3"/>
    <property type="match status" value="1"/>
</dbReference>
<dbReference type="SUPFAM" id="SSF47616">
    <property type="entry name" value="GST C-terminal domain-like"/>
    <property type="match status" value="1"/>
</dbReference>
<dbReference type="SFLD" id="SFLDG01153">
    <property type="entry name" value="Main.4:_Theta-like"/>
    <property type="match status" value="1"/>
</dbReference>
<dbReference type="InterPro" id="IPR036282">
    <property type="entry name" value="Glutathione-S-Trfase_C_sf"/>
</dbReference>
<evidence type="ECO:0000313" key="4">
    <source>
        <dbReference type="EMBL" id="CAC5409607.1"/>
    </source>
</evidence>
<evidence type="ECO:0000313" key="5">
    <source>
        <dbReference type="Proteomes" id="UP000507470"/>
    </source>
</evidence>
<dbReference type="PANTHER" id="PTHR43969">
    <property type="entry name" value="GLUTATHIONE S TRANSFERASE D10, ISOFORM A-RELATED"/>
    <property type="match status" value="1"/>
</dbReference>
<dbReference type="PANTHER" id="PTHR43969:SF9">
    <property type="entry name" value="GLUTATHIONE S TRANSFERASE D10, ISOFORM A-RELATED"/>
    <property type="match status" value="1"/>
</dbReference>
<keyword evidence="4" id="KW-0808">Transferase</keyword>
<dbReference type="Gene3D" id="3.40.30.10">
    <property type="entry name" value="Glutaredoxin"/>
    <property type="match status" value="1"/>
</dbReference>
<protein>
    <submittedName>
        <fullName evidence="4">GST</fullName>
        <ecNumber evidence="4">2.5.1.18</ecNumber>
    </submittedName>
</protein>
<dbReference type="CDD" id="cd03177">
    <property type="entry name" value="GST_C_Delta_Epsilon"/>
    <property type="match status" value="1"/>
</dbReference>
<dbReference type="InterPro" id="IPR004046">
    <property type="entry name" value="GST_C"/>
</dbReference>
<dbReference type="InterPro" id="IPR004045">
    <property type="entry name" value="Glutathione_S-Trfase_N"/>
</dbReference>
<dbReference type="SFLD" id="SFLDG00358">
    <property type="entry name" value="Main_(cytGST)"/>
    <property type="match status" value="1"/>
</dbReference>
<dbReference type="EC" id="2.5.1.18" evidence="4"/>